<proteinExistence type="predicted"/>
<keyword evidence="1" id="KW-1133">Transmembrane helix</keyword>
<dbReference type="Proteomes" id="UP000319004">
    <property type="component" value="Chromosome"/>
</dbReference>
<keyword evidence="1" id="KW-0472">Membrane</keyword>
<feature type="transmembrane region" description="Helical" evidence="1">
    <location>
        <begin position="80"/>
        <end position="104"/>
    </location>
</feature>
<evidence type="ECO:0000313" key="2">
    <source>
        <dbReference type="EMBL" id="QDV47292.1"/>
    </source>
</evidence>
<dbReference type="EMBL" id="CP037423">
    <property type="protein sequence ID" value="QDV47292.1"/>
    <property type="molecule type" value="Genomic_DNA"/>
</dbReference>
<organism evidence="2 3">
    <name type="scientific">Stieleria neptunia</name>
    <dbReference type="NCBI Taxonomy" id="2527979"/>
    <lineage>
        <taxon>Bacteria</taxon>
        <taxon>Pseudomonadati</taxon>
        <taxon>Planctomycetota</taxon>
        <taxon>Planctomycetia</taxon>
        <taxon>Pirellulales</taxon>
        <taxon>Pirellulaceae</taxon>
        <taxon>Stieleria</taxon>
    </lineage>
</organism>
<keyword evidence="3" id="KW-1185">Reference proteome</keyword>
<sequence>MPCTRSTACAFSRMESRLSVPGDGYRSPTESRHLATCMSEESNDEQTSVQRPQFSLRTLFKITTYSAVLIYIVWNSWDHLGLTLIVFILMSPFIFFAEIVDLVLGVKKR</sequence>
<protein>
    <recommendedName>
        <fullName evidence="4">Transmembrane protein</fullName>
    </recommendedName>
</protein>
<evidence type="ECO:0000313" key="3">
    <source>
        <dbReference type="Proteomes" id="UP000319004"/>
    </source>
</evidence>
<evidence type="ECO:0008006" key="4">
    <source>
        <dbReference type="Google" id="ProtNLM"/>
    </source>
</evidence>
<gene>
    <name evidence="2" type="ORF">Enr13x_72010</name>
</gene>
<dbReference type="AlphaFoldDB" id="A0A518I2F6"/>
<name>A0A518I2F6_9BACT</name>
<accession>A0A518I2F6</accession>
<feature type="transmembrane region" description="Helical" evidence="1">
    <location>
        <begin position="58"/>
        <end position="74"/>
    </location>
</feature>
<evidence type="ECO:0000256" key="1">
    <source>
        <dbReference type="SAM" id="Phobius"/>
    </source>
</evidence>
<keyword evidence="1" id="KW-0812">Transmembrane</keyword>
<dbReference type="KEGG" id="snep:Enr13x_72010"/>
<reference evidence="2 3" key="1">
    <citation type="submission" date="2019-03" db="EMBL/GenBank/DDBJ databases">
        <title>Deep-cultivation of Planctomycetes and their phenomic and genomic characterization uncovers novel biology.</title>
        <authorList>
            <person name="Wiegand S."/>
            <person name="Jogler M."/>
            <person name="Boedeker C."/>
            <person name="Pinto D."/>
            <person name="Vollmers J."/>
            <person name="Rivas-Marin E."/>
            <person name="Kohn T."/>
            <person name="Peeters S.H."/>
            <person name="Heuer A."/>
            <person name="Rast P."/>
            <person name="Oberbeckmann S."/>
            <person name="Bunk B."/>
            <person name="Jeske O."/>
            <person name="Meyerdierks A."/>
            <person name="Storesund J.E."/>
            <person name="Kallscheuer N."/>
            <person name="Luecker S."/>
            <person name="Lage O.M."/>
            <person name="Pohl T."/>
            <person name="Merkel B.J."/>
            <person name="Hornburger P."/>
            <person name="Mueller R.-W."/>
            <person name="Bruemmer F."/>
            <person name="Labrenz M."/>
            <person name="Spormann A.M."/>
            <person name="Op den Camp H."/>
            <person name="Overmann J."/>
            <person name="Amann R."/>
            <person name="Jetten M.S.M."/>
            <person name="Mascher T."/>
            <person name="Medema M.H."/>
            <person name="Devos D.P."/>
            <person name="Kaster A.-K."/>
            <person name="Ovreas L."/>
            <person name="Rohde M."/>
            <person name="Galperin M.Y."/>
            <person name="Jogler C."/>
        </authorList>
    </citation>
    <scope>NUCLEOTIDE SEQUENCE [LARGE SCALE GENOMIC DNA]</scope>
    <source>
        <strain evidence="2 3">Enr13</strain>
    </source>
</reference>